<proteinExistence type="predicted"/>
<reference evidence="3" key="1">
    <citation type="submission" date="2009-04" db="EMBL/GenBank/DDBJ databases">
        <title>Clostridium cellulovorans cellulosomal and noncellulosomal genes.</title>
        <authorList>
            <person name="Tamaru Y."/>
        </authorList>
    </citation>
    <scope>NUCLEOTIDE SEQUENCE</scope>
</reference>
<dbReference type="InterPro" id="IPR002105">
    <property type="entry name" value="Dockerin_1_rpt"/>
</dbReference>
<dbReference type="GO" id="GO:0004553">
    <property type="term" value="F:hydrolase activity, hydrolyzing O-glycosyl compounds"/>
    <property type="evidence" value="ECO:0007669"/>
    <property type="project" value="InterPro"/>
</dbReference>
<sequence>MKKHKVKCLITSTMVFASLFSSTVITKAEVTSNTSQQNATTTTNQLTLNDMPSNLKSSIEWVWNNRILKEGSTKRKNLIFDQIYAGKGTLNYIVRWQSNKSVTLQQRKDMATMISRQINNWTKSLKGYDGWPYGDITVKIVGWACADPSLILNKQSDEIVYTSYITDDLSTTDSSIPTKLPIAPSSISRFDHFQDSNYSYPGGLDKRFDMYLWGTSNLRGGAGGDWGQRVSDEYILSSLASNEAHIIEHEIGHAFSITDFYEDADRPPGGFPTNTIMWAGDSMTITEWDSWMLRYVWSQIKKDTSRFPATIPVETTYKLGDVNKDGKITALDLAFMKKLILNGTNEADLTLYDMNKDGKFNALDLATLKRLLLS</sequence>
<organism evidence="3">
    <name type="scientific">Clostridium cellulovorans</name>
    <dbReference type="NCBI Taxonomy" id="1493"/>
    <lineage>
        <taxon>Bacteria</taxon>
        <taxon>Bacillati</taxon>
        <taxon>Bacillota</taxon>
        <taxon>Clostridia</taxon>
        <taxon>Eubacteriales</taxon>
        <taxon>Clostridiaceae</taxon>
        <taxon>Clostridium</taxon>
    </lineage>
</organism>
<accession>A0A173MZR1</accession>
<protein>
    <recommendedName>
        <fullName evidence="2">Dockerin domain-containing protein</fullName>
    </recommendedName>
</protein>
<dbReference type="GO" id="GO:0000272">
    <property type="term" value="P:polysaccharide catabolic process"/>
    <property type="evidence" value="ECO:0007669"/>
    <property type="project" value="InterPro"/>
</dbReference>
<dbReference type="PROSITE" id="PS51766">
    <property type="entry name" value="DOCKERIN"/>
    <property type="match status" value="1"/>
</dbReference>
<feature type="chain" id="PRO_5039536713" description="Dockerin domain-containing protein" evidence="1">
    <location>
        <begin position="28"/>
        <end position="374"/>
    </location>
</feature>
<dbReference type="AlphaFoldDB" id="A0A173MZR1"/>
<dbReference type="InterPro" id="IPR016134">
    <property type="entry name" value="Dockerin_dom"/>
</dbReference>
<dbReference type="PANTHER" id="PTHR35606:SF4">
    <property type="entry name" value="CELLULOSE-BINDING FAMILY II PROTEIN"/>
    <property type="match status" value="1"/>
</dbReference>
<dbReference type="Gene3D" id="1.10.1330.10">
    <property type="entry name" value="Dockerin domain"/>
    <property type="match status" value="1"/>
</dbReference>
<dbReference type="SUPFAM" id="SSF55486">
    <property type="entry name" value="Metalloproteases ('zincins'), catalytic domain"/>
    <property type="match status" value="1"/>
</dbReference>
<name>A0A173MZR1_CLOCL</name>
<keyword evidence="1" id="KW-0732">Signal</keyword>
<evidence type="ECO:0000256" key="1">
    <source>
        <dbReference type="SAM" id="SignalP"/>
    </source>
</evidence>
<dbReference type="PROSITE" id="PS00018">
    <property type="entry name" value="EF_HAND_1"/>
    <property type="match status" value="1"/>
</dbReference>
<evidence type="ECO:0000313" key="3">
    <source>
        <dbReference type="EMBL" id="BAV13059.1"/>
    </source>
</evidence>
<gene>
    <name evidence="3" type="primary">Ukcg3</name>
</gene>
<dbReference type="InterPro" id="IPR018247">
    <property type="entry name" value="EF_Hand_1_Ca_BS"/>
</dbReference>
<feature type="signal peptide" evidence="1">
    <location>
        <begin position="1"/>
        <end position="27"/>
    </location>
</feature>
<dbReference type="SUPFAM" id="SSF63446">
    <property type="entry name" value="Type I dockerin domain"/>
    <property type="match status" value="1"/>
</dbReference>
<evidence type="ECO:0000259" key="2">
    <source>
        <dbReference type="PROSITE" id="PS51766"/>
    </source>
</evidence>
<feature type="domain" description="Dockerin" evidence="2">
    <location>
        <begin position="315"/>
        <end position="374"/>
    </location>
</feature>
<dbReference type="Pfam" id="PF00404">
    <property type="entry name" value="Dockerin_1"/>
    <property type="match status" value="1"/>
</dbReference>
<dbReference type="PANTHER" id="PTHR35606">
    <property type="entry name" value="CELLULOSE-BINDING FAMILY II PROTEIN"/>
    <property type="match status" value="1"/>
</dbReference>
<dbReference type="CDD" id="cd14256">
    <property type="entry name" value="Dockerin_I"/>
    <property type="match status" value="1"/>
</dbReference>
<dbReference type="InterPro" id="IPR036439">
    <property type="entry name" value="Dockerin_dom_sf"/>
</dbReference>
<dbReference type="EMBL" id="AB499160">
    <property type="protein sequence ID" value="BAV13059.1"/>
    <property type="molecule type" value="Genomic_DNA"/>
</dbReference>